<name>A0A3S0WXZ3_9MICO</name>
<evidence type="ECO:0000256" key="1">
    <source>
        <dbReference type="SAM" id="MobiDB-lite"/>
    </source>
</evidence>
<feature type="compositionally biased region" description="Basic and acidic residues" evidence="1">
    <location>
        <begin position="35"/>
        <end position="52"/>
    </location>
</feature>
<evidence type="ECO:0000313" key="3">
    <source>
        <dbReference type="EMBL" id="RUR00781.1"/>
    </source>
</evidence>
<protein>
    <submittedName>
        <fullName evidence="3">DNA-binding protein</fullName>
    </submittedName>
</protein>
<dbReference type="AlphaFoldDB" id="A0A3S0WXZ3"/>
<feature type="domain" description="Helix-turn-helix" evidence="2">
    <location>
        <begin position="87"/>
        <end position="134"/>
    </location>
</feature>
<dbReference type="EMBL" id="RZGZ01000002">
    <property type="protein sequence ID" value="RUR00781.1"/>
    <property type="molecule type" value="Genomic_DNA"/>
</dbReference>
<sequence length="140" mass="15981">MPMEARADALRTERDLDTPEKSWLGETVLHIQRETHPEVSRAFTPERRREPNPDVEIEPPLPIGVAMMRKIVREELREALGVPKIAYTIDEAAAACGVGRSSLYRAINTHQLGPRYFGSKPLFQEEELRRWIASLPDEAH</sequence>
<evidence type="ECO:0000259" key="2">
    <source>
        <dbReference type="Pfam" id="PF12728"/>
    </source>
</evidence>
<dbReference type="GO" id="GO:0003677">
    <property type="term" value="F:DNA binding"/>
    <property type="evidence" value="ECO:0007669"/>
    <property type="project" value="UniProtKB-KW"/>
</dbReference>
<dbReference type="OrthoDB" id="5084069at2"/>
<comment type="caution">
    <text evidence="3">The sequence shown here is derived from an EMBL/GenBank/DDBJ whole genome shotgun (WGS) entry which is preliminary data.</text>
</comment>
<accession>A0A3S0WXZ3</accession>
<keyword evidence="3" id="KW-0238">DNA-binding</keyword>
<organism evidence="3 4">
    <name type="scientific">Labedella endophytica</name>
    <dbReference type="NCBI Taxonomy" id="1523160"/>
    <lineage>
        <taxon>Bacteria</taxon>
        <taxon>Bacillati</taxon>
        <taxon>Actinomycetota</taxon>
        <taxon>Actinomycetes</taxon>
        <taxon>Micrococcales</taxon>
        <taxon>Microbacteriaceae</taxon>
        <taxon>Labedella</taxon>
    </lineage>
</organism>
<feature type="region of interest" description="Disordered" evidence="1">
    <location>
        <begin position="1"/>
        <end position="23"/>
    </location>
</feature>
<feature type="region of interest" description="Disordered" evidence="1">
    <location>
        <begin position="35"/>
        <end position="60"/>
    </location>
</feature>
<feature type="compositionally biased region" description="Basic and acidic residues" evidence="1">
    <location>
        <begin position="1"/>
        <end position="20"/>
    </location>
</feature>
<reference evidence="3 4" key="1">
    <citation type="submission" date="2018-12" db="EMBL/GenBank/DDBJ databases">
        <authorList>
            <person name="Li F."/>
        </authorList>
    </citation>
    <scope>NUCLEOTIDE SEQUENCE [LARGE SCALE GENOMIC DNA]</scope>
    <source>
        <strain evidence="3 4">EGI 6500705</strain>
    </source>
</reference>
<dbReference type="Pfam" id="PF12728">
    <property type="entry name" value="HTH_17"/>
    <property type="match status" value="1"/>
</dbReference>
<evidence type="ECO:0000313" key="4">
    <source>
        <dbReference type="Proteomes" id="UP000274909"/>
    </source>
</evidence>
<keyword evidence="4" id="KW-1185">Reference proteome</keyword>
<gene>
    <name evidence="3" type="ORF">ELQ94_04265</name>
</gene>
<dbReference type="InterPro" id="IPR041657">
    <property type="entry name" value="HTH_17"/>
</dbReference>
<dbReference type="Proteomes" id="UP000274909">
    <property type="component" value="Unassembled WGS sequence"/>
</dbReference>
<proteinExistence type="predicted"/>